<dbReference type="EMBL" id="RBWY01000001">
    <property type="protein sequence ID" value="RKS87145.1"/>
    <property type="molecule type" value="Genomic_DNA"/>
</dbReference>
<proteinExistence type="predicted"/>
<organism evidence="1 2">
    <name type="scientific">Orbus hercynius</name>
    <dbReference type="NCBI Taxonomy" id="593135"/>
    <lineage>
        <taxon>Bacteria</taxon>
        <taxon>Pseudomonadati</taxon>
        <taxon>Pseudomonadota</taxon>
        <taxon>Gammaproteobacteria</taxon>
        <taxon>Orbales</taxon>
        <taxon>Orbaceae</taxon>
        <taxon>Orbus</taxon>
    </lineage>
</organism>
<protein>
    <submittedName>
        <fullName evidence="1">Uncharacterized protein</fullName>
    </submittedName>
</protein>
<keyword evidence="2" id="KW-1185">Reference proteome</keyword>
<evidence type="ECO:0000313" key="1">
    <source>
        <dbReference type="EMBL" id="RKS87145.1"/>
    </source>
</evidence>
<evidence type="ECO:0000313" key="2">
    <source>
        <dbReference type="Proteomes" id="UP000278542"/>
    </source>
</evidence>
<comment type="caution">
    <text evidence="1">The sequence shown here is derived from an EMBL/GenBank/DDBJ whole genome shotgun (WGS) entry which is preliminary data.</text>
</comment>
<sequence>MKKNNYRTSFTERNDMTMHFDYGVTDCQNQLIIIRGIRVANMVEIIVSEFKNY</sequence>
<name>A0A495RI95_9GAMM</name>
<gene>
    <name evidence="1" type="ORF">DES39_0360</name>
</gene>
<reference evidence="1 2" key="1">
    <citation type="submission" date="2018-10" db="EMBL/GenBank/DDBJ databases">
        <title>Genomic Encyclopedia of Type Strains, Phase IV (KMG-IV): sequencing the most valuable type-strain genomes for metagenomic binning, comparative biology and taxonomic classification.</title>
        <authorList>
            <person name="Goeker M."/>
        </authorList>
    </citation>
    <scope>NUCLEOTIDE SEQUENCE [LARGE SCALE GENOMIC DNA]</scope>
    <source>
        <strain evidence="1 2">DSM 22228</strain>
    </source>
</reference>
<dbReference type="AlphaFoldDB" id="A0A495RI95"/>
<accession>A0A495RI95</accession>
<dbReference type="Proteomes" id="UP000278542">
    <property type="component" value="Unassembled WGS sequence"/>
</dbReference>